<protein>
    <submittedName>
        <fullName evidence="2">Uncharacterized protein</fullName>
    </submittedName>
</protein>
<dbReference type="EMBL" id="JADWDJ010000022">
    <property type="protein sequence ID" value="KAG5262898.1"/>
    <property type="molecule type" value="Genomic_DNA"/>
</dbReference>
<dbReference type="Proteomes" id="UP000823561">
    <property type="component" value="Chromosome 22"/>
</dbReference>
<evidence type="ECO:0000313" key="3">
    <source>
        <dbReference type="Proteomes" id="UP000823561"/>
    </source>
</evidence>
<comment type="caution">
    <text evidence="2">The sequence shown here is derived from an EMBL/GenBank/DDBJ whole genome shotgun (WGS) entry which is preliminary data.</text>
</comment>
<evidence type="ECO:0000256" key="1">
    <source>
        <dbReference type="SAM" id="MobiDB-lite"/>
    </source>
</evidence>
<organism evidence="2 3">
    <name type="scientific">Alosa alosa</name>
    <name type="common">allis shad</name>
    <dbReference type="NCBI Taxonomy" id="278164"/>
    <lineage>
        <taxon>Eukaryota</taxon>
        <taxon>Metazoa</taxon>
        <taxon>Chordata</taxon>
        <taxon>Craniata</taxon>
        <taxon>Vertebrata</taxon>
        <taxon>Euteleostomi</taxon>
        <taxon>Actinopterygii</taxon>
        <taxon>Neopterygii</taxon>
        <taxon>Teleostei</taxon>
        <taxon>Clupei</taxon>
        <taxon>Clupeiformes</taxon>
        <taxon>Clupeoidei</taxon>
        <taxon>Clupeidae</taxon>
        <taxon>Alosa</taxon>
    </lineage>
</organism>
<keyword evidence="3" id="KW-1185">Reference proteome</keyword>
<accession>A0AAV6FJL3</accession>
<evidence type="ECO:0000313" key="2">
    <source>
        <dbReference type="EMBL" id="KAG5262898.1"/>
    </source>
</evidence>
<gene>
    <name evidence="2" type="ORF">AALO_G00280240</name>
</gene>
<reference evidence="2" key="1">
    <citation type="submission" date="2020-10" db="EMBL/GenBank/DDBJ databases">
        <title>Chromosome-scale genome assembly of the Allis shad, Alosa alosa.</title>
        <authorList>
            <person name="Margot Z."/>
            <person name="Christophe K."/>
            <person name="Cabau C."/>
            <person name="Louis A."/>
            <person name="Berthelot C."/>
            <person name="Parey E."/>
            <person name="Roest Crollius H."/>
            <person name="Montfort J."/>
            <person name="Robinson-Rechavi M."/>
            <person name="Bucao C."/>
            <person name="Bouchez O."/>
            <person name="Gislard M."/>
            <person name="Lluch J."/>
            <person name="Milhes M."/>
            <person name="Lampietro C."/>
            <person name="Lopez Roques C."/>
            <person name="Donnadieu C."/>
            <person name="Braasch I."/>
            <person name="Desvignes T."/>
            <person name="Postlethwait J."/>
            <person name="Bobe J."/>
            <person name="Guiguen Y."/>
        </authorList>
    </citation>
    <scope>NUCLEOTIDE SEQUENCE</scope>
    <source>
        <strain evidence="2">M-15738</strain>
        <tissue evidence="2">Blood</tissue>
    </source>
</reference>
<proteinExistence type="predicted"/>
<name>A0AAV6FJL3_9TELE</name>
<dbReference type="AlphaFoldDB" id="A0AAV6FJL3"/>
<sequence length="158" mass="17342">MTLGTSLHQAIEVTNGSAQCSWTTRQMGQQVSGVGSQGPVRGSSGPVPYQDQSVREVEASQAAPSICIWEQPEVSPGQRLRNMPTCGNVCGSLHNVLVKQEMIMEQQRTMIRMIQDLYAAINSGSNNFATTDRRQAYFPVENLQALMALEKDLQTILN</sequence>
<feature type="compositionally biased region" description="Low complexity" evidence="1">
    <location>
        <begin position="28"/>
        <end position="48"/>
    </location>
</feature>
<feature type="region of interest" description="Disordered" evidence="1">
    <location>
        <begin position="26"/>
        <end position="49"/>
    </location>
</feature>